<keyword evidence="1" id="KW-1015">Disulfide bond</keyword>
<evidence type="ECO:0000313" key="3">
    <source>
        <dbReference type="EMBL" id="KAA3671509.1"/>
    </source>
</evidence>
<reference evidence="3 4" key="1">
    <citation type="journal article" date="2019" name="Gigascience">
        <title>Whole-genome sequence of the oriental lung fluke Paragonimus westermani.</title>
        <authorList>
            <person name="Oey H."/>
            <person name="Zakrzewski M."/>
            <person name="Narain K."/>
            <person name="Devi K.R."/>
            <person name="Agatsuma T."/>
            <person name="Nawaratna S."/>
            <person name="Gobert G.N."/>
            <person name="Jones M.K."/>
            <person name="Ragan M.A."/>
            <person name="McManus D.P."/>
            <person name="Krause L."/>
        </authorList>
    </citation>
    <scope>NUCLEOTIDE SEQUENCE [LARGE SCALE GENOMIC DNA]</scope>
    <source>
        <strain evidence="3 4">IND2009</strain>
    </source>
</reference>
<proteinExistence type="predicted"/>
<dbReference type="PROSITE" id="PS00280">
    <property type="entry name" value="BPTI_KUNITZ_1"/>
    <property type="match status" value="1"/>
</dbReference>
<dbReference type="InterPro" id="IPR050098">
    <property type="entry name" value="TFPI/VKTCI-like"/>
</dbReference>
<dbReference type="PRINTS" id="PR00759">
    <property type="entry name" value="BASICPTASE"/>
</dbReference>
<dbReference type="Gene3D" id="4.10.410.10">
    <property type="entry name" value="Pancreatic trypsin inhibitor Kunitz domain"/>
    <property type="match status" value="1"/>
</dbReference>
<dbReference type="EMBL" id="QNGE01006303">
    <property type="protein sequence ID" value="KAA3671509.1"/>
    <property type="molecule type" value="Genomic_DNA"/>
</dbReference>
<evidence type="ECO:0000313" key="4">
    <source>
        <dbReference type="Proteomes" id="UP000324629"/>
    </source>
</evidence>
<feature type="domain" description="BPTI/Kunitz inhibitor" evidence="2">
    <location>
        <begin position="16"/>
        <end position="66"/>
    </location>
</feature>
<dbReference type="PANTHER" id="PTHR10083">
    <property type="entry name" value="KUNITZ-TYPE PROTEASE INHIBITOR-RELATED"/>
    <property type="match status" value="1"/>
</dbReference>
<dbReference type="FunFam" id="4.10.410.10:FF:000020">
    <property type="entry name" value="Collagen, type VI, alpha 3"/>
    <property type="match status" value="1"/>
</dbReference>
<organism evidence="3 4">
    <name type="scientific">Paragonimus westermani</name>
    <dbReference type="NCBI Taxonomy" id="34504"/>
    <lineage>
        <taxon>Eukaryota</taxon>
        <taxon>Metazoa</taxon>
        <taxon>Spiralia</taxon>
        <taxon>Lophotrochozoa</taxon>
        <taxon>Platyhelminthes</taxon>
        <taxon>Trematoda</taxon>
        <taxon>Digenea</taxon>
        <taxon>Plagiorchiida</taxon>
        <taxon>Troglotremata</taxon>
        <taxon>Troglotrematidae</taxon>
        <taxon>Paragonimus</taxon>
    </lineage>
</organism>
<keyword evidence="4" id="KW-1185">Reference proteome</keyword>
<accession>A0A5J4N8I4</accession>
<dbReference type="InterPro" id="IPR036880">
    <property type="entry name" value="Kunitz_BPTI_sf"/>
</dbReference>
<dbReference type="PROSITE" id="PS50279">
    <property type="entry name" value="BPTI_KUNITZ_2"/>
    <property type="match status" value="1"/>
</dbReference>
<name>A0A5J4N8I4_9TREM</name>
<dbReference type="Proteomes" id="UP000324629">
    <property type="component" value="Unassembled WGS sequence"/>
</dbReference>
<sequence length="70" mass="7734">MFQIFSVDPSAYPTRCTLPMNAGGCSEKLTKYTFVMANRRCETFVYSGCGGNGNRFDTLKDCTDLCTVKA</sequence>
<dbReference type="InterPro" id="IPR002223">
    <property type="entry name" value="Kunitz_BPTI"/>
</dbReference>
<comment type="caution">
    <text evidence="3">The sequence shown here is derived from an EMBL/GenBank/DDBJ whole genome shotgun (WGS) entry which is preliminary data.</text>
</comment>
<dbReference type="AlphaFoldDB" id="A0A5J4N8I4"/>
<evidence type="ECO:0000259" key="2">
    <source>
        <dbReference type="PROSITE" id="PS50279"/>
    </source>
</evidence>
<dbReference type="GO" id="GO:0004867">
    <property type="term" value="F:serine-type endopeptidase inhibitor activity"/>
    <property type="evidence" value="ECO:0007669"/>
    <property type="project" value="InterPro"/>
</dbReference>
<dbReference type="PANTHER" id="PTHR10083:SF374">
    <property type="entry name" value="BPTI_KUNITZ INHIBITOR DOMAIN-CONTAINING PROTEIN"/>
    <property type="match status" value="1"/>
</dbReference>
<dbReference type="CDD" id="cd00109">
    <property type="entry name" value="Kunitz-type"/>
    <property type="match status" value="1"/>
</dbReference>
<gene>
    <name evidence="3" type="ORF">DEA37_0000785</name>
</gene>
<dbReference type="InterPro" id="IPR020901">
    <property type="entry name" value="Prtase_inh_Kunz-CS"/>
</dbReference>
<evidence type="ECO:0000256" key="1">
    <source>
        <dbReference type="ARBA" id="ARBA00023157"/>
    </source>
</evidence>
<dbReference type="Pfam" id="PF00014">
    <property type="entry name" value="Kunitz_BPTI"/>
    <property type="match status" value="1"/>
</dbReference>
<protein>
    <recommendedName>
        <fullName evidence="2">BPTI/Kunitz inhibitor domain-containing protein</fullName>
    </recommendedName>
</protein>
<dbReference type="SMART" id="SM00131">
    <property type="entry name" value="KU"/>
    <property type="match status" value="1"/>
</dbReference>
<dbReference type="SUPFAM" id="SSF57362">
    <property type="entry name" value="BPTI-like"/>
    <property type="match status" value="1"/>
</dbReference>